<dbReference type="Gene3D" id="1.10.10.10">
    <property type="entry name" value="Winged helix-like DNA-binding domain superfamily/Winged helix DNA-binding domain"/>
    <property type="match status" value="1"/>
</dbReference>
<keyword evidence="3" id="KW-0238">DNA-binding</keyword>
<dbReference type="AlphaFoldDB" id="A0A7W9SMY3"/>
<dbReference type="Pfam" id="PF12840">
    <property type="entry name" value="HTH_20"/>
    <property type="match status" value="1"/>
</dbReference>
<dbReference type="InterPro" id="IPR036390">
    <property type="entry name" value="WH_DNA-bd_sf"/>
</dbReference>
<dbReference type="InterPro" id="IPR036388">
    <property type="entry name" value="WH-like_DNA-bd_sf"/>
</dbReference>
<comment type="caution">
    <text evidence="3">The sequence shown here is derived from an EMBL/GenBank/DDBJ whole genome shotgun (WGS) entry which is preliminary data.</text>
</comment>
<name>A0A7W9SMY3_ARMRO</name>
<keyword evidence="4" id="KW-1185">Reference proteome</keyword>
<sequence length="205" mass="22564">MAENTPERPIMVLDTPARLKAISHPLRLGILRVLGEGSLTNEELAKELKVASGKLYFHTMKLLEVGMIELAGTRQKGPLTEKLYRAAIGGFVAPDEDRSSAYFSAPLQAALDLYRNTWNEVGDPHGVVAYHYITNHTPENEAKLIKRLFELSDEFQALSVPAETPGSRQVSLMYLMHGLSPKPNHETGTHESTETPSDSADAKPS</sequence>
<dbReference type="RefSeq" id="WP_184193184.1">
    <property type="nucleotide sequence ID" value="NZ_JACHGW010000001.1"/>
</dbReference>
<dbReference type="SMART" id="SM00418">
    <property type="entry name" value="HTH_ARSR"/>
    <property type="match status" value="1"/>
</dbReference>
<dbReference type="InterPro" id="IPR011991">
    <property type="entry name" value="ArsR-like_HTH"/>
</dbReference>
<reference evidence="3 4" key="1">
    <citation type="submission" date="2020-08" db="EMBL/GenBank/DDBJ databases">
        <title>Genomic Encyclopedia of Type Strains, Phase IV (KMG-IV): sequencing the most valuable type-strain genomes for metagenomic binning, comparative biology and taxonomic classification.</title>
        <authorList>
            <person name="Goeker M."/>
        </authorList>
    </citation>
    <scope>NUCLEOTIDE SEQUENCE [LARGE SCALE GENOMIC DNA]</scope>
    <source>
        <strain evidence="3 4">DSM 23562</strain>
    </source>
</reference>
<evidence type="ECO:0000256" key="1">
    <source>
        <dbReference type="SAM" id="MobiDB-lite"/>
    </source>
</evidence>
<proteinExistence type="predicted"/>
<dbReference type="GO" id="GO:0003677">
    <property type="term" value="F:DNA binding"/>
    <property type="evidence" value="ECO:0007669"/>
    <property type="project" value="UniProtKB-KW"/>
</dbReference>
<dbReference type="EMBL" id="JACHGW010000001">
    <property type="protein sequence ID" value="MBB6049586.1"/>
    <property type="molecule type" value="Genomic_DNA"/>
</dbReference>
<dbReference type="SUPFAM" id="SSF46785">
    <property type="entry name" value="Winged helix' DNA-binding domain"/>
    <property type="match status" value="1"/>
</dbReference>
<dbReference type="InterPro" id="IPR001845">
    <property type="entry name" value="HTH_ArsR_DNA-bd_dom"/>
</dbReference>
<dbReference type="Proteomes" id="UP000520814">
    <property type="component" value="Unassembled WGS sequence"/>
</dbReference>
<dbReference type="CDD" id="cd00090">
    <property type="entry name" value="HTH_ARSR"/>
    <property type="match status" value="1"/>
</dbReference>
<feature type="region of interest" description="Disordered" evidence="1">
    <location>
        <begin position="178"/>
        <end position="205"/>
    </location>
</feature>
<protein>
    <submittedName>
        <fullName evidence="3">DNA-binding transcriptional ArsR family regulator</fullName>
    </submittedName>
</protein>
<dbReference type="GO" id="GO:0003700">
    <property type="term" value="F:DNA-binding transcription factor activity"/>
    <property type="evidence" value="ECO:0007669"/>
    <property type="project" value="InterPro"/>
</dbReference>
<evidence type="ECO:0000259" key="2">
    <source>
        <dbReference type="SMART" id="SM00418"/>
    </source>
</evidence>
<feature type="compositionally biased region" description="Basic and acidic residues" evidence="1">
    <location>
        <begin position="183"/>
        <end position="193"/>
    </location>
</feature>
<accession>A0A7W9SMY3</accession>
<gene>
    <name evidence="3" type="ORF">HNQ39_001348</name>
</gene>
<evidence type="ECO:0000313" key="3">
    <source>
        <dbReference type="EMBL" id="MBB6049586.1"/>
    </source>
</evidence>
<feature type="domain" description="HTH arsR-type" evidence="2">
    <location>
        <begin position="17"/>
        <end position="116"/>
    </location>
</feature>
<evidence type="ECO:0000313" key="4">
    <source>
        <dbReference type="Proteomes" id="UP000520814"/>
    </source>
</evidence>
<organism evidence="3 4">
    <name type="scientific">Armatimonas rosea</name>
    <dbReference type="NCBI Taxonomy" id="685828"/>
    <lineage>
        <taxon>Bacteria</taxon>
        <taxon>Bacillati</taxon>
        <taxon>Armatimonadota</taxon>
        <taxon>Armatimonadia</taxon>
        <taxon>Armatimonadales</taxon>
        <taxon>Armatimonadaceae</taxon>
        <taxon>Armatimonas</taxon>
    </lineage>
</organism>